<dbReference type="STRING" id="9925.ENSCHIP00000011073"/>
<evidence type="ECO:0000313" key="5">
    <source>
        <dbReference type="Ensembl" id="ENSCHIP00000011073.1"/>
    </source>
</evidence>
<dbReference type="Proteomes" id="UP000291000">
    <property type="component" value="Chromosome 6"/>
</dbReference>
<dbReference type="InterPro" id="IPR050292">
    <property type="entry name" value="Glutamine_Synthetase"/>
</dbReference>
<dbReference type="InterPro" id="IPR036651">
    <property type="entry name" value="Gln_synt_N_sf"/>
</dbReference>
<evidence type="ECO:0000256" key="2">
    <source>
        <dbReference type="ARBA" id="ARBA00021364"/>
    </source>
</evidence>
<dbReference type="GO" id="GO:0005737">
    <property type="term" value="C:cytoplasm"/>
    <property type="evidence" value="ECO:0007669"/>
    <property type="project" value="UniProtKB-SubCell"/>
</dbReference>
<organism evidence="5 6">
    <name type="scientific">Capra hircus</name>
    <name type="common">Goat</name>
    <dbReference type="NCBI Taxonomy" id="9925"/>
    <lineage>
        <taxon>Eukaryota</taxon>
        <taxon>Metazoa</taxon>
        <taxon>Chordata</taxon>
        <taxon>Craniata</taxon>
        <taxon>Vertebrata</taxon>
        <taxon>Euteleostomi</taxon>
        <taxon>Mammalia</taxon>
        <taxon>Eutheria</taxon>
        <taxon>Laurasiatheria</taxon>
        <taxon>Artiodactyla</taxon>
        <taxon>Ruminantia</taxon>
        <taxon>Pecora</taxon>
        <taxon>Bovidae</taxon>
        <taxon>Caprinae</taxon>
        <taxon>Capra</taxon>
    </lineage>
</organism>
<proteinExistence type="predicted"/>
<dbReference type="Ensembl" id="ENSCHIT00000018858.1">
    <property type="protein sequence ID" value="ENSCHIP00000011073.1"/>
    <property type="gene ID" value="ENSCHIG00000013370.1"/>
</dbReference>
<dbReference type="GO" id="GO:0004356">
    <property type="term" value="F:glutamine synthetase activity"/>
    <property type="evidence" value="ECO:0007669"/>
    <property type="project" value="InterPro"/>
</dbReference>
<dbReference type="AlphaFoldDB" id="A0A452EGG3"/>
<comment type="subcellular location">
    <subcellularLocation>
        <location evidence="1">Cytoplasm</location>
    </subcellularLocation>
</comment>
<dbReference type="GeneTree" id="ENSGT00390000010047"/>
<evidence type="ECO:0000256" key="1">
    <source>
        <dbReference type="ARBA" id="ARBA00004496"/>
    </source>
</evidence>
<reference evidence="5" key="2">
    <citation type="submission" date="2025-08" db="UniProtKB">
        <authorList>
            <consortium name="Ensembl"/>
        </authorList>
    </citation>
    <scope>IDENTIFICATION</scope>
</reference>
<sequence>TSASSRLDKAIRQVHMALPQGEKVRAMYIWIDGTAEGLCYSEPKCTEELPETFWSGGSNSDMYLVPAAMFWDPFFKAPKKLVFCEVFKYNPKPAETNLWHPCKWIMDMVSNQHPWFGMKQEYTLRGTEGTSLVGLPMAFLGPKVHTTAVWERARPLAGTLWRHTARPACMLASRSGAWLSRSCLRSGGPVQESMWESVSG</sequence>
<evidence type="ECO:0000313" key="6">
    <source>
        <dbReference type="Proteomes" id="UP000291000"/>
    </source>
</evidence>
<dbReference type="Gene3D" id="3.10.20.70">
    <property type="entry name" value="Glutamine synthetase, N-terminal domain"/>
    <property type="match status" value="1"/>
</dbReference>
<dbReference type="GO" id="GO:0006542">
    <property type="term" value="P:glutamine biosynthetic process"/>
    <property type="evidence" value="ECO:0007669"/>
    <property type="project" value="InterPro"/>
</dbReference>
<evidence type="ECO:0000256" key="4">
    <source>
        <dbReference type="ARBA" id="ARBA00030668"/>
    </source>
</evidence>
<name>A0A452EGG3_CAPHI</name>
<protein>
    <recommendedName>
        <fullName evidence="2">Glutamine synthetase</fullName>
    </recommendedName>
    <alternativeName>
        <fullName evidence="4">Glutamate--ammonia ligase</fullName>
    </alternativeName>
</protein>
<evidence type="ECO:0000256" key="3">
    <source>
        <dbReference type="ARBA" id="ARBA00022490"/>
    </source>
</evidence>
<dbReference type="OMA" id="NCEPMAG"/>
<reference evidence="5" key="3">
    <citation type="submission" date="2025-09" db="UniProtKB">
        <authorList>
            <consortium name="Ensembl"/>
        </authorList>
    </citation>
    <scope>IDENTIFICATION</scope>
</reference>
<accession>A0A452EGG3</accession>
<keyword evidence="6" id="KW-1185">Reference proteome</keyword>
<dbReference type="PANTHER" id="PTHR20852">
    <property type="entry name" value="GLUTAMINE SYNTHETASE"/>
    <property type="match status" value="1"/>
</dbReference>
<dbReference type="EMBL" id="LWLT01000006">
    <property type="status" value="NOT_ANNOTATED_CDS"/>
    <property type="molecule type" value="Genomic_DNA"/>
</dbReference>
<keyword evidence="3" id="KW-0963">Cytoplasm</keyword>
<dbReference type="PANTHER" id="PTHR20852:SF45">
    <property type="entry name" value="GLUTAMINE SYNTHETASE"/>
    <property type="match status" value="1"/>
</dbReference>
<reference evidence="5 6" key="1">
    <citation type="submission" date="2016-04" db="EMBL/GenBank/DDBJ databases">
        <title>Polished mammalian reference genomes with single-molecule sequencing and chromosome conformation capture applied to the Capra hircus genome.</title>
        <authorList>
            <person name="Bickhart D.M."/>
            <person name="Koren S."/>
            <person name="Rosen B."/>
            <person name="Hastie A."/>
            <person name="Liachko I."/>
            <person name="Sullivan S.T."/>
            <person name="Burton J."/>
            <person name="Sayre B.L."/>
            <person name="Huson H.J."/>
            <person name="Lee J."/>
            <person name="Lam E."/>
            <person name="Kelley C.M."/>
            <person name="Hutchison J.L."/>
            <person name="Zhou Y."/>
            <person name="Sun J."/>
            <person name="Crisa A."/>
            <person name="Schwartz J.C."/>
            <person name="Hammond J.A."/>
            <person name="Schroeder S.G."/>
            <person name="Liu G.E."/>
            <person name="Dunham M."/>
            <person name="Shendure J."/>
            <person name="Sonstegard T.S."/>
            <person name="Phillippy A.M."/>
            <person name="Van Tassell C.P."/>
            <person name="Smith T.P."/>
        </authorList>
    </citation>
    <scope>NUCLEOTIDE SEQUENCE [LARGE SCALE GENOMIC DNA]</scope>
</reference>
<dbReference type="SUPFAM" id="SSF54368">
    <property type="entry name" value="Glutamine synthetase, N-terminal domain"/>
    <property type="match status" value="1"/>
</dbReference>